<dbReference type="EMBL" id="CADCWP010000373">
    <property type="protein sequence ID" value="CAA9589180.1"/>
    <property type="molecule type" value="Genomic_DNA"/>
</dbReference>
<feature type="non-terminal residue" evidence="1">
    <location>
        <position position="269"/>
    </location>
</feature>
<name>A0A6J4VV08_9DEIN</name>
<feature type="non-terminal residue" evidence="1">
    <location>
        <position position="1"/>
    </location>
</feature>
<dbReference type="AlphaFoldDB" id="A0A6J4VV08"/>
<proteinExistence type="predicted"/>
<reference evidence="1" key="1">
    <citation type="submission" date="2020-02" db="EMBL/GenBank/DDBJ databases">
        <authorList>
            <person name="Meier V. D."/>
        </authorList>
    </citation>
    <scope>NUCLEOTIDE SEQUENCE</scope>
    <source>
        <strain evidence="1">AVDCRST_MAG86</strain>
    </source>
</reference>
<gene>
    <name evidence="1" type="ORF">AVDCRST_MAG86-4341</name>
</gene>
<evidence type="ECO:0000313" key="1">
    <source>
        <dbReference type="EMBL" id="CAA9589180.1"/>
    </source>
</evidence>
<protein>
    <submittedName>
        <fullName evidence="1">Uncharacterized protein</fullName>
    </submittedName>
</protein>
<sequence>ATHVGKLLASLRRAGAQPAPVPHLLRARRAGDDADHAHRVRRGRAGVRAVRRHTGLDARRGGVSLRPGRAVVRPDGHDLCRVRSGPLRARGAQGYVRPPALAARPGHVAGPRFRRDAQALWAGRSGRRHLHAGAQPEPVGLDRREAFVPSPGGARHGAVFRRALYHWLHNHLLDGGVVRSREHPDVRRQLPDLVPHEHLSGVAQAHLHLHDTGHLSELLPGAVLSGQARPARLPGVRALCSTRSRWCRLRRRPFVLAVRPQALSQHREL</sequence>
<accession>A0A6J4VV08</accession>
<organism evidence="1">
    <name type="scientific">uncultured Truepera sp</name>
    <dbReference type="NCBI Taxonomy" id="543023"/>
    <lineage>
        <taxon>Bacteria</taxon>
        <taxon>Thermotogati</taxon>
        <taxon>Deinococcota</taxon>
        <taxon>Deinococci</taxon>
        <taxon>Trueperales</taxon>
        <taxon>Trueperaceae</taxon>
        <taxon>Truepera</taxon>
        <taxon>environmental samples</taxon>
    </lineage>
</organism>